<evidence type="ECO:0000313" key="1">
    <source>
        <dbReference type="EMBL" id="KDO46261.1"/>
    </source>
</evidence>
<proteinExistence type="predicted"/>
<feature type="non-terminal residue" evidence="1">
    <location>
        <position position="12"/>
    </location>
</feature>
<evidence type="ECO:0000313" key="2">
    <source>
        <dbReference type="Proteomes" id="UP000027120"/>
    </source>
</evidence>
<sequence>MAHYYASSKLIA</sequence>
<keyword evidence="2" id="KW-1185">Reference proteome</keyword>
<accession>A0A067E5U3</accession>
<organism evidence="1 2">
    <name type="scientific">Citrus sinensis</name>
    <name type="common">Sweet orange</name>
    <name type="synonym">Citrus aurantium var. sinensis</name>
    <dbReference type="NCBI Taxonomy" id="2711"/>
    <lineage>
        <taxon>Eukaryota</taxon>
        <taxon>Viridiplantae</taxon>
        <taxon>Streptophyta</taxon>
        <taxon>Embryophyta</taxon>
        <taxon>Tracheophyta</taxon>
        <taxon>Spermatophyta</taxon>
        <taxon>Magnoliopsida</taxon>
        <taxon>eudicotyledons</taxon>
        <taxon>Gunneridae</taxon>
        <taxon>Pentapetalae</taxon>
        <taxon>rosids</taxon>
        <taxon>malvids</taxon>
        <taxon>Sapindales</taxon>
        <taxon>Rutaceae</taxon>
        <taxon>Aurantioideae</taxon>
        <taxon>Citrus</taxon>
    </lineage>
</organism>
<dbReference type="Proteomes" id="UP000027120">
    <property type="component" value="Unassembled WGS sequence"/>
</dbReference>
<protein>
    <submittedName>
        <fullName evidence="1">Uncharacterized protein</fullName>
    </submittedName>
</protein>
<dbReference type="EMBL" id="KK785220">
    <property type="protein sequence ID" value="KDO46261.1"/>
    <property type="molecule type" value="Genomic_DNA"/>
</dbReference>
<reference evidence="1 2" key="1">
    <citation type="submission" date="2014-04" db="EMBL/GenBank/DDBJ databases">
        <authorList>
            <consortium name="International Citrus Genome Consortium"/>
            <person name="Gmitter F."/>
            <person name="Chen C."/>
            <person name="Farmerie W."/>
            <person name="Harkins T."/>
            <person name="Desany B."/>
            <person name="Mohiuddin M."/>
            <person name="Kodira C."/>
            <person name="Borodovsky M."/>
            <person name="Lomsadze A."/>
            <person name="Burns P."/>
            <person name="Jenkins J."/>
            <person name="Prochnik S."/>
            <person name="Shu S."/>
            <person name="Chapman J."/>
            <person name="Pitluck S."/>
            <person name="Schmutz J."/>
            <person name="Rokhsar D."/>
        </authorList>
    </citation>
    <scope>NUCLEOTIDE SEQUENCE</scope>
</reference>
<name>A0A067E5U3_CITSI</name>
<gene>
    <name evidence="1" type="ORF">CISIN_1g0443342mg</name>
</gene>